<gene>
    <name evidence="15" type="ORF">LSTR_LSTR007941</name>
</gene>
<dbReference type="SUPFAM" id="SSF57667">
    <property type="entry name" value="beta-beta-alpha zinc fingers"/>
    <property type="match status" value="5"/>
</dbReference>
<comment type="caution">
    <text evidence="15">The sequence shown here is derived from an EMBL/GenBank/DDBJ whole genome shotgun (WGS) entry which is preliminary data.</text>
</comment>
<feature type="domain" description="C2H2-type" evidence="14">
    <location>
        <begin position="798"/>
        <end position="825"/>
    </location>
</feature>
<evidence type="ECO:0000256" key="10">
    <source>
        <dbReference type="PROSITE-ProRule" id="PRU00108"/>
    </source>
</evidence>
<keyword evidence="4 9" id="KW-0863">Zinc-finger</keyword>
<feature type="domain" description="Homeobox" evidence="13">
    <location>
        <begin position="540"/>
        <end position="600"/>
    </location>
</feature>
<dbReference type="SMART" id="SM00355">
    <property type="entry name" value="ZnF_C2H2"/>
    <property type="match status" value="9"/>
</dbReference>
<keyword evidence="16" id="KW-1185">Reference proteome</keyword>
<evidence type="ECO:0000256" key="11">
    <source>
        <dbReference type="RuleBase" id="RU000682"/>
    </source>
</evidence>
<evidence type="ECO:0000256" key="5">
    <source>
        <dbReference type="ARBA" id="ARBA00022833"/>
    </source>
</evidence>
<feature type="domain" description="C2H2-type" evidence="14">
    <location>
        <begin position="854"/>
        <end position="882"/>
    </location>
</feature>
<accession>A0A482XRL1</accession>
<dbReference type="FunFam" id="3.30.160.60:FF:000013">
    <property type="entry name" value="Putative zinc finger E-box-binding homeobox 2"/>
    <property type="match status" value="2"/>
</dbReference>
<feature type="region of interest" description="Disordered" evidence="12">
    <location>
        <begin position="625"/>
        <end position="660"/>
    </location>
</feature>
<dbReference type="Pfam" id="PF13894">
    <property type="entry name" value="zf-C2H2_4"/>
    <property type="match status" value="1"/>
</dbReference>
<evidence type="ECO:0000256" key="2">
    <source>
        <dbReference type="ARBA" id="ARBA00022723"/>
    </source>
</evidence>
<dbReference type="PROSITE" id="PS50071">
    <property type="entry name" value="HOMEOBOX_2"/>
    <property type="match status" value="1"/>
</dbReference>
<reference evidence="15 16" key="1">
    <citation type="journal article" date="2017" name="Gigascience">
        <title>Genome sequence of the small brown planthopper, Laodelphax striatellus.</title>
        <authorList>
            <person name="Zhu J."/>
            <person name="Jiang F."/>
            <person name="Wang X."/>
            <person name="Yang P."/>
            <person name="Bao Y."/>
            <person name="Zhao W."/>
            <person name="Wang W."/>
            <person name="Lu H."/>
            <person name="Wang Q."/>
            <person name="Cui N."/>
            <person name="Li J."/>
            <person name="Chen X."/>
            <person name="Luo L."/>
            <person name="Yu J."/>
            <person name="Kang L."/>
            <person name="Cui F."/>
        </authorList>
    </citation>
    <scope>NUCLEOTIDE SEQUENCE [LARGE SCALE GENOMIC DNA]</scope>
    <source>
        <strain evidence="15">Lst14</strain>
    </source>
</reference>
<keyword evidence="2" id="KW-0479">Metal-binding</keyword>
<protein>
    <recommendedName>
        <fullName evidence="17">Zinc finger protein 1</fullName>
    </recommendedName>
</protein>
<feature type="domain" description="C2H2-type" evidence="14">
    <location>
        <begin position="826"/>
        <end position="853"/>
    </location>
</feature>
<feature type="domain" description="C2H2-type" evidence="14">
    <location>
        <begin position="95"/>
        <end position="122"/>
    </location>
</feature>
<sequence>MYTSPSAAAAASCYDSYSYRLWSLANVWTTYQLPLPGVVGSGVGKDGASDASNAAQVGSGSPDDYFIKCPQCGAGYAGFQALKEHVESSHGGGALSCLQCTATFPTRDLLDKHELLHSPNAQVSCKVCNKTFANVYRLQRHMISHDESANLRKFKCPECEKAFKFKHHLKEHIRIHSGEKPFECANCGKRFSHSGSYSSHMTSKKCLVMNLKVNQRGSNRNISGDLSLKQQNANSGGQLSVYRNEVPGPPTMKRPKMMTGINNNITPLYNPKYSDTSAAFLQNFPLPPTAATPGHPSFLHPFFSHGLHLNSAQNSPYNFPASLSHLLEQLTTNSQPPSNNNDSLKITEVTEDEPLSPGTEKMDKNGEVYVKQEIKQEEDDEEITKPSTTIPERNSSPGVNSNSGDLEAVKRILETVNATVTKQLLAVNMQKLSSGSCSSGCNSVVSGAPTPPIDENNESYSCRYCRKTFSSGIELHQHERYLCSSEDEKSEGLAAKLEDAMGSKNEVNGSLHSGSEDEARGYRELVMTEDEDGDTTDQDGRKVRVRSQIAEEQLAVLKSHYAMNPRPKREELSRIAEKVGFPVRVVQVWFQNNRARDRREGRLVHVPYVPLPGVFQLPGTFSSNDSLPMSAAEQPLDLSTKKSQSSSPSSSPQRSDSDDCGAVNLSKSSVFFRPPYRSPSPQDSSGGSSRLARILTQPAAVRLAAAAAANGMPAAGMPIDRFLYSNPDFQLSRSPLPAIALHHNGSTSPGAEKRGWKQQDPDEMTSSTTTTLSSSGAGAGGKRKAPNQESAAEQEGQFTCDLCDKAFSKHSSLARHRYEHSGQRPHKCDICTKAFKHKHHLTEHKRLHSGEKPFQCAKCLKRFSHSGSYSQHMNHRYSYCKPYRE</sequence>
<evidence type="ECO:0000256" key="4">
    <source>
        <dbReference type="ARBA" id="ARBA00022771"/>
    </source>
</evidence>
<feature type="region of interest" description="Disordered" evidence="12">
    <location>
        <begin position="671"/>
        <end position="690"/>
    </location>
</feature>
<feature type="domain" description="C2H2-type" evidence="14">
    <location>
        <begin position="460"/>
        <end position="488"/>
    </location>
</feature>
<dbReference type="FunCoup" id="A0A482XRL1">
    <property type="interactions" value="986"/>
</dbReference>
<feature type="DNA-binding region" description="Homeobox" evidence="10">
    <location>
        <begin position="542"/>
        <end position="601"/>
    </location>
</feature>
<feature type="domain" description="C2H2-type" evidence="14">
    <location>
        <begin position="154"/>
        <end position="181"/>
    </location>
</feature>
<comment type="subcellular location">
    <subcellularLocation>
        <location evidence="1 10 11">Nucleus</location>
    </subcellularLocation>
</comment>
<keyword evidence="3" id="KW-0677">Repeat</keyword>
<dbReference type="FunFam" id="3.30.160.60:FF:000744">
    <property type="entry name" value="zinc finger E-box-binding homeobox 1"/>
    <property type="match status" value="1"/>
</dbReference>
<proteinExistence type="predicted"/>
<evidence type="ECO:0000313" key="16">
    <source>
        <dbReference type="Proteomes" id="UP000291343"/>
    </source>
</evidence>
<feature type="compositionally biased region" description="Polar residues" evidence="12">
    <location>
        <begin position="385"/>
        <end position="403"/>
    </location>
</feature>
<keyword evidence="5" id="KW-0862">Zinc</keyword>
<name>A0A482XRL1_LAOST</name>
<dbReference type="GO" id="GO:0000978">
    <property type="term" value="F:RNA polymerase II cis-regulatory region sequence-specific DNA binding"/>
    <property type="evidence" value="ECO:0007669"/>
    <property type="project" value="TreeGrafter"/>
</dbReference>
<dbReference type="InterPro" id="IPR036236">
    <property type="entry name" value="Znf_C2H2_sf"/>
</dbReference>
<feature type="compositionally biased region" description="Low complexity" evidence="12">
    <location>
        <begin position="765"/>
        <end position="776"/>
    </location>
</feature>
<keyword evidence="6 10" id="KW-0238">DNA-binding</keyword>
<dbReference type="PANTHER" id="PTHR24391:SF27">
    <property type="entry name" value="ZINC FINGER PROTEIN 1"/>
    <property type="match status" value="1"/>
</dbReference>
<dbReference type="GO" id="GO:0005634">
    <property type="term" value="C:nucleus"/>
    <property type="evidence" value="ECO:0007669"/>
    <property type="project" value="UniProtKB-SubCell"/>
</dbReference>
<feature type="domain" description="C2H2-type" evidence="14">
    <location>
        <begin position="182"/>
        <end position="201"/>
    </location>
</feature>
<dbReference type="AlphaFoldDB" id="A0A482XRL1"/>
<evidence type="ECO:0000256" key="7">
    <source>
        <dbReference type="ARBA" id="ARBA00023155"/>
    </source>
</evidence>
<dbReference type="InParanoid" id="A0A482XRL1"/>
<dbReference type="Proteomes" id="UP000291343">
    <property type="component" value="Unassembled WGS sequence"/>
</dbReference>
<dbReference type="SUPFAM" id="SSF46689">
    <property type="entry name" value="Homeodomain-like"/>
    <property type="match status" value="1"/>
</dbReference>
<dbReference type="SMART" id="SM00389">
    <property type="entry name" value="HOX"/>
    <property type="match status" value="1"/>
</dbReference>
<feature type="compositionally biased region" description="Basic and acidic residues" evidence="12">
    <location>
        <begin position="751"/>
        <end position="760"/>
    </location>
</feature>
<dbReference type="PROSITE" id="PS00028">
    <property type="entry name" value="ZINC_FINGER_C2H2_1"/>
    <property type="match status" value="5"/>
</dbReference>
<dbReference type="OrthoDB" id="7491548at2759"/>
<dbReference type="PROSITE" id="PS50157">
    <property type="entry name" value="ZINC_FINGER_C2H2_2"/>
    <property type="match status" value="8"/>
</dbReference>
<organism evidence="15 16">
    <name type="scientific">Laodelphax striatellus</name>
    <name type="common">Small brown planthopper</name>
    <name type="synonym">Delphax striatella</name>
    <dbReference type="NCBI Taxonomy" id="195883"/>
    <lineage>
        <taxon>Eukaryota</taxon>
        <taxon>Metazoa</taxon>
        <taxon>Ecdysozoa</taxon>
        <taxon>Arthropoda</taxon>
        <taxon>Hexapoda</taxon>
        <taxon>Insecta</taxon>
        <taxon>Pterygota</taxon>
        <taxon>Neoptera</taxon>
        <taxon>Paraneoptera</taxon>
        <taxon>Hemiptera</taxon>
        <taxon>Auchenorrhyncha</taxon>
        <taxon>Fulgoroidea</taxon>
        <taxon>Delphacidae</taxon>
        <taxon>Criomorphinae</taxon>
        <taxon>Laodelphax</taxon>
    </lineage>
</organism>
<evidence type="ECO:0008006" key="17">
    <source>
        <dbReference type="Google" id="ProtNLM"/>
    </source>
</evidence>
<evidence type="ECO:0000259" key="14">
    <source>
        <dbReference type="PROSITE" id="PS50157"/>
    </source>
</evidence>
<feature type="domain" description="C2H2-type" evidence="14">
    <location>
        <begin position="123"/>
        <end position="150"/>
    </location>
</feature>
<evidence type="ECO:0000256" key="6">
    <source>
        <dbReference type="ARBA" id="ARBA00023125"/>
    </source>
</evidence>
<dbReference type="GO" id="GO:0000981">
    <property type="term" value="F:DNA-binding transcription factor activity, RNA polymerase II-specific"/>
    <property type="evidence" value="ECO:0007669"/>
    <property type="project" value="TreeGrafter"/>
</dbReference>
<dbReference type="Gene3D" id="1.10.10.60">
    <property type="entry name" value="Homeodomain-like"/>
    <property type="match status" value="1"/>
</dbReference>
<keyword evidence="8 10" id="KW-0539">Nucleus</keyword>
<dbReference type="GO" id="GO:0000122">
    <property type="term" value="P:negative regulation of transcription by RNA polymerase II"/>
    <property type="evidence" value="ECO:0007669"/>
    <property type="project" value="UniProtKB-ARBA"/>
</dbReference>
<dbReference type="InterPro" id="IPR013087">
    <property type="entry name" value="Znf_C2H2_type"/>
</dbReference>
<dbReference type="PANTHER" id="PTHR24391">
    <property type="entry name" value="HISTONE H4 TRANSCRIPTION FACTOR-RELATED"/>
    <property type="match status" value="1"/>
</dbReference>
<evidence type="ECO:0000259" key="13">
    <source>
        <dbReference type="PROSITE" id="PS50071"/>
    </source>
</evidence>
<dbReference type="InterPro" id="IPR001356">
    <property type="entry name" value="HD"/>
</dbReference>
<dbReference type="STRING" id="195883.A0A482XRL1"/>
<dbReference type="Pfam" id="PF00046">
    <property type="entry name" value="Homeodomain"/>
    <property type="match status" value="1"/>
</dbReference>
<evidence type="ECO:0000256" key="1">
    <source>
        <dbReference type="ARBA" id="ARBA00004123"/>
    </source>
</evidence>
<feature type="compositionally biased region" description="Polar residues" evidence="12">
    <location>
        <begin position="331"/>
        <end position="344"/>
    </location>
</feature>
<feature type="compositionally biased region" description="Low complexity" evidence="12">
    <location>
        <begin position="679"/>
        <end position="689"/>
    </location>
</feature>
<dbReference type="Gene3D" id="3.30.160.60">
    <property type="entry name" value="Classic Zinc Finger"/>
    <property type="match status" value="8"/>
</dbReference>
<keyword evidence="7 10" id="KW-0371">Homeobox</keyword>
<dbReference type="GO" id="GO:0008270">
    <property type="term" value="F:zinc ion binding"/>
    <property type="evidence" value="ECO:0007669"/>
    <property type="project" value="UniProtKB-KW"/>
</dbReference>
<feature type="compositionally biased region" description="Low complexity" evidence="12">
    <location>
        <begin position="636"/>
        <end position="654"/>
    </location>
</feature>
<dbReference type="EMBL" id="QKKF02002284">
    <property type="protein sequence ID" value="RZF48456.1"/>
    <property type="molecule type" value="Genomic_DNA"/>
</dbReference>
<evidence type="ECO:0000256" key="8">
    <source>
        <dbReference type="ARBA" id="ARBA00023242"/>
    </source>
</evidence>
<feature type="region of interest" description="Disordered" evidence="12">
    <location>
        <begin position="376"/>
        <end position="403"/>
    </location>
</feature>
<feature type="region of interest" description="Disordered" evidence="12">
    <location>
        <begin position="331"/>
        <end position="362"/>
    </location>
</feature>
<dbReference type="Pfam" id="PF00096">
    <property type="entry name" value="zf-C2H2"/>
    <property type="match status" value="3"/>
</dbReference>
<dbReference type="InterPro" id="IPR009057">
    <property type="entry name" value="Homeodomain-like_sf"/>
</dbReference>
<evidence type="ECO:0000256" key="9">
    <source>
        <dbReference type="PROSITE-ProRule" id="PRU00042"/>
    </source>
</evidence>
<evidence type="ECO:0000256" key="12">
    <source>
        <dbReference type="SAM" id="MobiDB-lite"/>
    </source>
</evidence>
<evidence type="ECO:0000256" key="3">
    <source>
        <dbReference type="ARBA" id="ARBA00022737"/>
    </source>
</evidence>
<dbReference type="SMR" id="A0A482XRL1"/>
<dbReference type="InterPro" id="IPR051574">
    <property type="entry name" value="ZnF_E-box_Homeobox"/>
</dbReference>
<feature type="region of interest" description="Disordered" evidence="12">
    <location>
        <begin position="740"/>
        <end position="793"/>
    </location>
</feature>
<dbReference type="CDD" id="cd00086">
    <property type="entry name" value="homeodomain"/>
    <property type="match status" value="1"/>
</dbReference>
<evidence type="ECO:0000313" key="15">
    <source>
        <dbReference type="EMBL" id="RZF48456.1"/>
    </source>
</evidence>
<dbReference type="FunFam" id="3.30.160.60:FF:000145">
    <property type="entry name" value="Zinc finger protein 574"/>
    <property type="match status" value="2"/>
</dbReference>